<evidence type="ECO:0000313" key="2">
    <source>
        <dbReference type="Proteomes" id="UP000537775"/>
    </source>
</evidence>
<dbReference type="Proteomes" id="UP000537775">
    <property type="component" value="Unassembled WGS sequence"/>
</dbReference>
<gene>
    <name evidence="1" type="ORF">HD594_001481</name>
</gene>
<dbReference type="RefSeq" id="WP_184750328.1">
    <property type="nucleotide sequence ID" value="NZ_BAAAJR010000010.1"/>
</dbReference>
<sequence length="69" mass="7924">MYHAIFAQSLFTPARPHPNAEVAHLQRMARHAAPVVRRRARDEGRSARPAWSFRLIHPIRAHRAAVMAH</sequence>
<organism evidence="1 2">
    <name type="scientific">Microbacterium thalassium</name>
    <dbReference type="NCBI Taxonomy" id="362649"/>
    <lineage>
        <taxon>Bacteria</taxon>
        <taxon>Bacillati</taxon>
        <taxon>Actinomycetota</taxon>
        <taxon>Actinomycetes</taxon>
        <taxon>Micrococcales</taxon>
        <taxon>Microbacteriaceae</taxon>
        <taxon>Microbacterium</taxon>
    </lineage>
</organism>
<evidence type="ECO:0000313" key="1">
    <source>
        <dbReference type="EMBL" id="MBB6391168.1"/>
    </source>
</evidence>
<dbReference type="EMBL" id="JACHML010000001">
    <property type="protein sequence ID" value="MBB6391168.1"/>
    <property type="molecule type" value="Genomic_DNA"/>
</dbReference>
<dbReference type="AlphaFoldDB" id="A0A7X0FP77"/>
<accession>A0A7X0FP77</accession>
<name>A0A7X0FP77_9MICO</name>
<keyword evidence="2" id="KW-1185">Reference proteome</keyword>
<protein>
    <submittedName>
        <fullName evidence="1">Uncharacterized protein</fullName>
    </submittedName>
</protein>
<proteinExistence type="predicted"/>
<reference evidence="1 2" key="1">
    <citation type="submission" date="2020-08" db="EMBL/GenBank/DDBJ databases">
        <title>Sequencing the genomes of 1000 actinobacteria strains.</title>
        <authorList>
            <person name="Klenk H.-P."/>
        </authorList>
    </citation>
    <scope>NUCLEOTIDE SEQUENCE [LARGE SCALE GENOMIC DNA]</scope>
    <source>
        <strain evidence="1 2">DSM 12511</strain>
    </source>
</reference>
<comment type="caution">
    <text evidence="1">The sequence shown here is derived from an EMBL/GenBank/DDBJ whole genome shotgun (WGS) entry which is preliminary data.</text>
</comment>